<dbReference type="Gene3D" id="3.40.1280.10">
    <property type="match status" value="1"/>
</dbReference>
<proteinExistence type="inferred from homology"/>
<evidence type="ECO:0000256" key="3">
    <source>
        <dbReference type="ARBA" id="ARBA00022679"/>
    </source>
</evidence>
<dbReference type="InterPro" id="IPR051259">
    <property type="entry name" value="rRNA_Methyltransferase"/>
</dbReference>
<name>A0A0F3H335_9BACT</name>
<dbReference type="AlphaFoldDB" id="A0A0F3H335"/>
<dbReference type="CDD" id="cd18095">
    <property type="entry name" value="SpoU-like_rRNA-MTase"/>
    <property type="match status" value="1"/>
</dbReference>
<dbReference type="PATRIC" id="fig|29290.4.peg.661"/>
<feature type="domain" description="RNA 2-O ribose methyltransferase substrate binding" evidence="4">
    <location>
        <begin position="30"/>
        <end position="100"/>
    </location>
</feature>
<keyword evidence="2 5" id="KW-0489">Methyltransferase</keyword>
<dbReference type="InterPro" id="IPR029064">
    <property type="entry name" value="Ribosomal_eL30-like_sf"/>
</dbReference>
<dbReference type="PANTHER" id="PTHR43191:SF2">
    <property type="entry name" value="RRNA METHYLTRANSFERASE 3, MITOCHONDRIAL"/>
    <property type="match status" value="1"/>
</dbReference>
<evidence type="ECO:0000259" key="4">
    <source>
        <dbReference type="SMART" id="SM00967"/>
    </source>
</evidence>
<reference evidence="5 6" key="1">
    <citation type="submission" date="2015-02" db="EMBL/GenBank/DDBJ databases">
        <title>Single-cell genomics of uncultivated deep-branching MTB reveals a conserved set of magnetosome genes.</title>
        <authorList>
            <person name="Kolinko S."/>
            <person name="Richter M."/>
            <person name="Glockner F.O."/>
            <person name="Brachmann A."/>
            <person name="Schuler D."/>
        </authorList>
    </citation>
    <scope>NUCLEOTIDE SEQUENCE [LARGE SCALE GENOMIC DNA]</scope>
    <source>
        <strain evidence="5">TM-1</strain>
    </source>
</reference>
<protein>
    <submittedName>
        <fullName evidence="5">tRNA/rRNA methyltransferase SpoU</fullName>
        <ecNumber evidence="5">2.1.1.-</ecNumber>
    </submittedName>
</protein>
<dbReference type="GO" id="GO:0008173">
    <property type="term" value="F:RNA methyltransferase activity"/>
    <property type="evidence" value="ECO:0007669"/>
    <property type="project" value="InterPro"/>
</dbReference>
<evidence type="ECO:0000256" key="1">
    <source>
        <dbReference type="ARBA" id="ARBA00007228"/>
    </source>
</evidence>
<accession>A0A0F3H335</accession>
<dbReference type="InterPro" id="IPR013123">
    <property type="entry name" value="SpoU_subst-bd"/>
</dbReference>
<dbReference type="GO" id="GO:0005737">
    <property type="term" value="C:cytoplasm"/>
    <property type="evidence" value="ECO:0007669"/>
    <property type="project" value="UniProtKB-ARBA"/>
</dbReference>
<dbReference type="GO" id="GO:0032259">
    <property type="term" value="P:methylation"/>
    <property type="evidence" value="ECO:0007669"/>
    <property type="project" value="UniProtKB-KW"/>
</dbReference>
<dbReference type="GO" id="GO:0003723">
    <property type="term" value="F:RNA binding"/>
    <property type="evidence" value="ECO:0007669"/>
    <property type="project" value="InterPro"/>
</dbReference>
<dbReference type="Gene3D" id="3.30.1330.30">
    <property type="match status" value="1"/>
</dbReference>
<dbReference type="SUPFAM" id="SSF55315">
    <property type="entry name" value="L30e-like"/>
    <property type="match status" value="1"/>
</dbReference>
<comment type="similarity">
    <text evidence="1">Belongs to the class IV-like SAM-binding methyltransferase superfamily. RNA methyltransferase TrmH family.</text>
</comment>
<dbReference type="InterPro" id="IPR029026">
    <property type="entry name" value="tRNA_m1G_MTases_N"/>
</dbReference>
<dbReference type="SUPFAM" id="SSF75217">
    <property type="entry name" value="alpha/beta knot"/>
    <property type="match status" value="1"/>
</dbReference>
<dbReference type="Pfam" id="PF00588">
    <property type="entry name" value="SpoU_methylase"/>
    <property type="match status" value="1"/>
</dbReference>
<evidence type="ECO:0000256" key="2">
    <source>
        <dbReference type="ARBA" id="ARBA00022603"/>
    </source>
</evidence>
<sequence length="260" mass="27692">MVITSVSNPRIKEAILIKKRHVFYKNEAFLAEGLKVVLMALDAGAGIKRLFYTSDNAASIERINTGAFETIEVSGHVIDKLSDTQTPQGVIAIVRKDVPPLQELVIDTTALVVVCDRVRDPGNCGAIIRTADALGASAVVVLPQTCNPFSPKVVRATAGSIFNLPVVYASAEELLSWVRQRAITLAVTTPHAGTTINKANLALPLALVVGEEAAGIDPGLIDRAALSVNIPMIGGAESLNVATCIAICLYEAQRQRKKWS</sequence>
<evidence type="ECO:0000313" key="6">
    <source>
        <dbReference type="Proteomes" id="UP000033423"/>
    </source>
</evidence>
<dbReference type="EC" id="2.1.1.-" evidence="5"/>
<dbReference type="InterPro" id="IPR029028">
    <property type="entry name" value="Alpha/beta_knot_MTases"/>
</dbReference>
<evidence type="ECO:0000313" key="5">
    <source>
        <dbReference type="EMBL" id="KJU87328.1"/>
    </source>
</evidence>
<keyword evidence="6" id="KW-1185">Reference proteome</keyword>
<dbReference type="PANTHER" id="PTHR43191">
    <property type="entry name" value="RRNA METHYLTRANSFERASE 3"/>
    <property type="match status" value="1"/>
</dbReference>
<dbReference type="InterPro" id="IPR001537">
    <property type="entry name" value="SpoU_MeTrfase"/>
</dbReference>
<dbReference type="Proteomes" id="UP000033423">
    <property type="component" value="Unassembled WGS sequence"/>
</dbReference>
<dbReference type="EMBL" id="LACI01000227">
    <property type="protein sequence ID" value="KJU87328.1"/>
    <property type="molecule type" value="Genomic_DNA"/>
</dbReference>
<dbReference type="InterPro" id="IPR053888">
    <property type="entry name" value="MRM3-like_sub_bind"/>
</dbReference>
<dbReference type="SMART" id="SM00967">
    <property type="entry name" value="SpoU_sub_bind"/>
    <property type="match status" value="1"/>
</dbReference>
<keyword evidence="3 5" id="KW-0808">Transferase</keyword>
<gene>
    <name evidence="5" type="ORF">MBAV_000482</name>
</gene>
<comment type="caution">
    <text evidence="5">The sequence shown here is derived from an EMBL/GenBank/DDBJ whole genome shotgun (WGS) entry which is preliminary data.</text>
</comment>
<dbReference type="Pfam" id="PF22435">
    <property type="entry name" value="MRM3-like_sub_bind"/>
    <property type="match status" value="1"/>
</dbReference>
<organism evidence="5 6">
    <name type="scientific">Candidatus Magnetobacterium bavaricum</name>
    <dbReference type="NCBI Taxonomy" id="29290"/>
    <lineage>
        <taxon>Bacteria</taxon>
        <taxon>Pseudomonadati</taxon>
        <taxon>Nitrospirota</taxon>
        <taxon>Thermodesulfovibrionia</taxon>
        <taxon>Thermodesulfovibrionales</taxon>
        <taxon>Candidatus Magnetobacteriaceae</taxon>
        <taxon>Candidatus Magnetobacterium</taxon>
    </lineage>
</organism>
<dbReference type="GO" id="GO:0006396">
    <property type="term" value="P:RNA processing"/>
    <property type="evidence" value="ECO:0007669"/>
    <property type="project" value="InterPro"/>
</dbReference>